<dbReference type="InterPro" id="IPR011033">
    <property type="entry name" value="PRC_barrel-like_sf"/>
</dbReference>
<keyword evidence="3" id="KW-1185">Reference proteome</keyword>
<evidence type="ECO:0000313" key="2">
    <source>
        <dbReference type="EMBL" id="MBF9196183.1"/>
    </source>
</evidence>
<organism evidence="2 3">
    <name type="scientific">Microvirga terrestris</name>
    <dbReference type="NCBI Taxonomy" id="2791024"/>
    <lineage>
        <taxon>Bacteria</taxon>
        <taxon>Pseudomonadati</taxon>
        <taxon>Pseudomonadota</taxon>
        <taxon>Alphaproteobacteria</taxon>
        <taxon>Hyphomicrobiales</taxon>
        <taxon>Methylobacteriaceae</taxon>
        <taxon>Microvirga</taxon>
    </lineage>
</organism>
<feature type="domain" description="PRC-barrel" evidence="1">
    <location>
        <begin position="80"/>
        <end position="154"/>
    </location>
</feature>
<dbReference type="PANTHER" id="PTHR36505:SF1">
    <property type="entry name" value="BLR1072 PROTEIN"/>
    <property type="match status" value="1"/>
</dbReference>
<dbReference type="InterPro" id="IPR027275">
    <property type="entry name" value="PRC-brl_dom"/>
</dbReference>
<dbReference type="Gene3D" id="2.30.30.240">
    <property type="entry name" value="PRC-barrel domain"/>
    <property type="match status" value="1"/>
</dbReference>
<dbReference type="RefSeq" id="WP_196263553.1">
    <property type="nucleotide sequence ID" value="NZ_JADQDN010000003.1"/>
</dbReference>
<proteinExistence type="predicted"/>
<sequence length="190" mass="21576">MRTYYVFQSRAEPGLRGFTEISTGDTLPADLGPWALAHQIGPDEEWNQDISRAVVAAGILENGFYLWGPVNRVALSHPVIESDRVEGTAVYDPHARQIGTIKRLLIEKVSGRVLYVDVTFGGFFGMGVHHRTIPWDKLSYDKELEGYRTDVTEAQVQGAPAFYGDDTVWPDRRREQEMRDYWHDVPRGPI</sequence>
<dbReference type="Proteomes" id="UP000611708">
    <property type="component" value="Unassembled WGS sequence"/>
</dbReference>
<comment type="caution">
    <text evidence="2">The sequence shown here is derived from an EMBL/GenBank/DDBJ whole genome shotgun (WGS) entry which is preliminary data.</text>
</comment>
<dbReference type="SUPFAM" id="SSF50346">
    <property type="entry name" value="PRC-barrel domain"/>
    <property type="match status" value="1"/>
</dbReference>
<evidence type="ECO:0000259" key="1">
    <source>
        <dbReference type="Pfam" id="PF05239"/>
    </source>
</evidence>
<reference evidence="2 3" key="1">
    <citation type="submission" date="2020-11" db="EMBL/GenBank/DDBJ databases">
        <authorList>
            <person name="Kim M.K."/>
        </authorList>
    </citation>
    <scope>NUCLEOTIDE SEQUENCE [LARGE SCALE GENOMIC DNA]</scope>
    <source>
        <strain evidence="2 3">BT290</strain>
    </source>
</reference>
<dbReference type="EMBL" id="JADQDN010000003">
    <property type="protein sequence ID" value="MBF9196183.1"/>
    <property type="molecule type" value="Genomic_DNA"/>
</dbReference>
<accession>A0ABS0HRS6</accession>
<evidence type="ECO:0000313" key="3">
    <source>
        <dbReference type="Proteomes" id="UP000611708"/>
    </source>
</evidence>
<dbReference type="Pfam" id="PF05239">
    <property type="entry name" value="PRC"/>
    <property type="match status" value="1"/>
</dbReference>
<dbReference type="PANTHER" id="PTHR36505">
    <property type="entry name" value="BLR1072 PROTEIN"/>
    <property type="match status" value="1"/>
</dbReference>
<protein>
    <submittedName>
        <fullName evidence="2">PRC-barrel domain-containing protein</fullName>
    </submittedName>
</protein>
<name>A0ABS0HRS6_9HYPH</name>
<gene>
    <name evidence="2" type="ORF">I2H36_09045</name>
</gene>